<gene>
    <name evidence="1" type="ORF">SacazDRAFT_00328</name>
</gene>
<dbReference type="PROSITE" id="PS51257">
    <property type="entry name" value="PROKAR_LIPOPROTEIN"/>
    <property type="match status" value="1"/>
</dbReference>
<dbReference type="RefSeq" id="WP_005438015.1">
    <property type="nucleotide sequence ID" value="NZ_CM001466.1"/>
</dbReference>
<protein>
    <recommendedName>
        <fullName evidence="3">GerMN domain-containing protein</fullName>
    </recommendedName>
</protein>
<dbReference type="HOGENOM" id="CLU_1676574_0_0_11"/>
<dbReference type="AlphaFoldDB" id="H8G740"/>
<evidence type="ECO:0000313" key="1">
    <source>
        <dbReference type="EMBL" id="EHY87309.1"/>
    </source>
</evidence>
<dbReference type="Proteomes" id="UP000004705">
    <property type="component" value="Chromosome"/>
</dbReference>
<organism evidence="1 2">
    <name type="scientific">Saccharomonospora azurea NA-128</name>
    <dbReference type="NCBI Taxonomy" id="882081"/>
    <lineage>
        <taxon>Bacteria</taxon>
        <taxon>Bacillati</taxon>
        <taxon>Actinomycetota</taxon>
        <taxon>Actinomycetes</taxon>
        <taxon>Pseudonocardiales</taxon>
        <taxon>Pseudonocardiaceae</taxon>
        <taxon>Saccharomonospora</taxon>
    </lineage>
</organism>
<proteinExistence type="predicted"/>
<accession>H8G740</accession>
<sequence length="157" mass="16343">MRRPQHDSSAGAFTALLLTLLLTACGVQPSGVIRGASPPSGAAERDDMIVLFLVQDGKLELVHRPSSPLPPGELLALLAAGPTRDESARGLSSDVPPDAAPFTVFTDPGGRTVVDTALPPEVLSTTALDQIVCTLAVPRERIIVLGHGRARACPTHT</sequence>
<dbReference type="OrthoDB" id="3626511at2"/>
<evidence type="ECO:0008006" key="3">
    <source>
        <dbReference type="Google" id="ProtNLM"/>
    </source>
</evidence>
<dbReference type="EMBL" id="CM001466">
    <property type="protein sequence ID" value="EHY87309.1"/>
    <property type="molecule type" value="Genomic_DNA"/>
</dbReference>
<reference evidence="1 2" key="1">
    <citation type="journal article" date="2012" name="Stand. Genomic Sci.">
        <title>Genome sequence of the soil bacterium Saccharomonospora azurea type strain (NA-128(T)).</title>
        <authorList>
            <person name="Klenk H.P."/>
            <person name="Held B."/>
            <person name="Lucas S."/>
            <person name="Lapidus A."/>
            <person name="Copeland A."/>
            <person name="Hammon N."/>
            <person name="Pitluck S."/>
            <person name="Goodwin L.A."/>
            <person name="Han C."/>
            <person name="Tapia R."/>
            <person name="Brambilla E.M."/>
            <person name="Potter G."/>
            <person name="Land M."/>
            <person name="Ivanova N."/>
            <person name="Rohde M."/>
            <person name="Goker M."/>
            <person name="Detter J.C."/>
            <person name="Kyrpides N.C."/>
            <person name="Woyke T."/>
        </authorList>
    </citation>
    <scope>NUCLEOTIDE SEQUENCE [LARGE SCALE GENOMIC DNA]</scope>
    <source>
        <strain evidence="1 2">NA-128</strain>
    </source>
</reference>
<keyword evidence="2" id="KW-1185">Reference proteome</keyword>
<name>H8G740_9PSEU</name>
<evidence type="ECO:0000313" key="2">
    <source>
        <dbReference type="Proteomes" id="UP000004705"/>
    </source>
</evidence>